<organism evidence="4 5">
    <name type="scientific">Ideonella azotifigens</name>
    <dbReference type="NCBI Taxonomy" id="513160"/>
    <lineage>
        <taxon>Bacteria</taxon>
        <taxon>Pseudomonadati</taxon>
        <taxon>Pseudomonadota</taxon>
        <taxon>Betaproteobacteria</taxon>
        <taxon>Burkholderiales</taxon>
        <taxon>Sphaerotilaceae</taxon>
        <taxon>Ideonella</taxon>
    </lineage>
</organism>
<evidence type="ECO:0000313" key="5">
    <source>
        <dbReference type="Proteomes" id="UP001500279"/>
    </source>
</evidence>
<evidence type="ECO:0000256" key="1">
    <source>
        <dbReference type="ARBA" id="ARBA00022801"/>
    </source>
</evidence>
<evidence type="ECO:0000256" key="2">
    <source>
        <dbReference type="SAM" id="MobiDB-lite"/>
    </source>
</evidence>
<dbReference type="Pfam" id="PF08450">
    <property type="entry name" value="SGL"/>
    <property type="match status" value="1"/>
</dbReference>
<feature type="compositionally biased region" description="Gly residues" evidence="2">
    <location>
        <begin position="323"/>
        <end position="335"/>
    </location>
</feature>
<evidence type="ECO:0000313" key="4">
    <source>
        <dbReference type="EMBL" id="GAA0749323.1"/>
    </source>
</evidence>
<dbReference type="EMBL" id="BAAAEW010000008">
    <property type="protein sequence ID" value="GAA0749323.1"/>
    <property type="molecule type" value="Genomic_DNA"/>
</dbReference>
<dbReference type="InterPro" id="IPR051262">
    <property type="entry name" value="SMP-30/CGR1_Lactonase"/>
</dbReference>
<feature type="domain" description="SMP-30/Gluconolactonase/LRE-like region" evidence="3">
    <location>
        <begin position="74"/>
        <end position="194"/>
    </location>
</feature>
<evidence type="ECO:0000259" key="3">
    <source>
        <dbReference type="Pfam" id="PF08450"/>
    </source>
</evidence>
<comment type="caution">
    <text evidence="4">The sequence shown here is derived from an EMBL/GenBank/DDBJ whole genome shotgun (WGS) entry which is preliminary data.</text>
</comment>
<feature type="compositionally biased region" description="Polar residues" evidence="2">
    <location>
        <begin position="225"/>
        <end position="235"/>
    </location>
</feature>
<dbReference type="Proteomes" id="UP001500279">
    <property type="component" value="Unassembled WGS sequence"/>
</dbReference>
<feature type="compositionally biased region" description="Polar residues" evidence="2">
    <location>
        <begin position="308"/>
        <end position="317"/>
    </location>
</feature>
<feature type="compositionally biased region" description="Low complexity" evidence="2">
    <location>
        <begin position="246"/>
        <end position="256"/>
    </location>
</feature>
<proteinExistence type="predicted"/>
<name>A0ABP3V848_9BURK</name>
<reference evidence="5" key="1">
    <citation type="journal article" date="2019" name="Int. J. Syst. Evol. Microbiol.">
        <title>The Global Catalogue of Microorganisms (GCM) 10K type strain sequencing project: providing services to taxonomists for standard genome sequencing and annotation.</title>
        <authorList>
            <consortium name="The Broad Institute Genomics Platform"/>
            <consortium name="The Broad Institute Genome Sequencing Center for Infectious Disease"/>
            <person name="Wu L."/>
            <person name="Ma J."/>
        </authorList>
    </citation>
    <scope>NUCLEOTIDE SEQUENCE [LARGE SCALE GENOMIC DNA]</scope>
    <source>
        <strain evidence="5">JCM 15503</strain>
    </source>
</reference>
<accession>A0ABP3V848</accession>
<dbReference type="PANTHER" id="PTHR47572">
    <property type="entry name" value="LIPOPROTEIN-RELATED"/>
    <property type="match status" value="1"/>
</dbReference>
<keyword evidence="1" id="KW-0378">Hydrolase</keyword>
<dbReference type="Gene3D" id="2.120.10.30">
    <property type="entry name" value="TolB, C-terminal domain"/>
    <property type="match status" value="2"/>
</dbReference>
<feature type="region of interest" description="Disordered" evidence="2">
    <location>
        <begin position="308"/>
        <end position="361"/>
    </location>
</feature>
<protein>
    <recommendedName>
        <fullName evidence="3">SMP-30/Gluconolactonase/LRE-like region domain-containing protein</fullName>
    </recommendedName>
</protein>
<keyword evidence="5" id="KW-1185">Reference proteome</keyword>
<sequence length="370" mass="39820">MRESGDRPDAKVRAAFVVIGLGHVSAASAQRRFAEPAFDMHTRSVVPIPASERALQTAVAEPWFKVSNEGLLLEGAIFDRSCNLLFCDVSERRVLRLTPDQQLSTVVTLDTLSPGGLAFNPNGRPFIAALGIPNRRGAIYSANPGGSGLQIIVPPVAGYMPNDLVFDARGDFYFTYFKSTATESRGGVYYAAQDWRPSNPCCPTWQWPMAWRSAPTARRCGRPSSAATCCTGSNWPTRPPSRRSARPSPTTSSARPQTLMRADADDNVCAAIYGQGHLLALNRNGIPIGQVLLPGHDGGHNLTRTSLAETTSTSSPVTWAKGKGQGARGKGQGARGKGRWCSTPRRSARGCRPLHPENGMPPLAIRRLTA</sequence>
<gene>
    <name evidence="4" type="ORF">GCM10009107_19920</name>
</gene>
<feature type="region of interest" description="Disordered" evidence="2">
    <location>
        <begin position="223"/>
        <end position="260"/>
    </location>
</feature>
<dbReference type="InterPro" id="IPR013658">
    <property type="entry name" value="SGL"/>
</dbReference>
<dbReference type="PANTHER" id="PTHR47572:SF4">
    <property type="entry name" value="LACTONASE DRP35"/>
    <property type="match status" value="1"/>
</dbReference>
<dbReference type="SUPFAM" id="SSF63829">
    <property type="entry name" value="Calcium-dependent phosphotriesterase"/>
    <property type="match status" value="1"/>
</dbReference>
<dbReference type="InterPro" id="IPR011042">
    <property type="entry name" value="6-blade_b-propeller_TolB-like"/>
</dbReference>